<dbReference type="GO" id="GO:0032433">
    <property type="term" value="C:filopodium tip"/>
    <property type="evidence" value="ECO:0007669"/>
    <property type="project" value="UniProtKB-SubCell"/>
</dbReference>
<dbReference type="InterPro" id="IPR052315">
    <property type="entry name" value="MORN4"/>
</dbReference>
<dbReference type="Bgee" id="ENSXETG00000036245">
    <property type="expression patterns" value="Expressed in ovary and 9 other cell types or tissues"/>
</dbReference>
<accession>A0A803JLE9</accession>
<comment type="subunit">
    <text evidence="6">Interacts with MYO3A.</text>
</comment>
<organism evidence="9">
    <name type="scientific">Xenopus tropicalis</name>
    <name type="common">Western clawed frog</name>
    <name type="synonym">Silurana tropicalis</name>
    <dbReference type="NCBI Taxonomy" id="8364"/>
    <lineage>
        <taxon>Eukaryota</taxon>
        <taxon>Metazoa</taxon>
        <taxon>Chordata</taxon>
        <taxon>Craniata</taxon>
        <taxon>Vertebrata</taxon>
        <taxon>Euteleostomi</taxon>
        <taxon>Amphibia</taxon>
        <taxon>Batrachia</taxon>
        <taxon>Anura</taxon>
        <taxon>Pipoidea</taxon>
        <taxon>Pipidae</taxon>
        <taxon>Xenopodinae</taxon>
        <taxon>Xenopus</taxon>
        <taxon>Silurana</taxon>
    </lineage>
</organism>
<dbReference type="PANTHER" id="PTHR46614">
    <property type="entry name" value="MORN REPEAT-CONTAINING PROTEIN 4"/>
    <property type="match status" value="1"/>
</dbReference>
<dbReference type="SUPFAM" id="SSF82185">
    <property type="entry name" value="Histone H3 K4-specific methyltransferase SET7/9 N-terminal domain"/>
    <property type="match status" value="1"/>
</dbReference>
<dbReference type="Pfam" id="PF02493">
    <property type="entry name" value="MORN"/>
    <property type="match status" value="4"/>
</dbReference>
<evidence type="ECO:0000256" key="2">
    <source>
        <dbReference type="ARBA" id="ARBA00004645"/>
    </source>
</evidence>
<protein>
    <recommendedName>
        <fullName evidence="7">MORN repeat-containing protein 4</fullName>
    </recommendedName>
</protein>
<keyword evidence="4" id="KW-0966">Cell projection</keyword>
<evidence type="ECO:0000256" key="5">
    <source>
        <dbReference type="ARBA" id="ARBA00037780"/>
    </source>
</evidence>
<evidence type="ECO:0000259" key="8">
    <source>
        <dbReference type="Pfam" id="PF14529"/>
    </source>
</evidence>
<evidence type="ECO:0000256" key="4">
    <source>
        <dbReference type="ARBA" id="ARBA00023273"/>
    </source>
</evidence>
<dbReference type="InterPro" id="IPR003409">
    <property type="entry name" value="MORN"/>
</dbReference>
<dbReference type="PANTHER" id="PTHR46614:SF1">
    <property type="entry name" value="MORN REPEAT-CONTAINING PROTEIN 4"/>
    <property type="match status" value="1"/>
</dbReference>
<dbReference type="GO" id="GO:0032420">
    <property type="term" value="C:stereocilium"/>
    <property type="evidence" value="ECO:0007669"/>
    <property type="project" value="UniProtKB-SubCell"/>
</dbReference>
<dbReference type="SMART" id="SM00698">
    <property type="entry name" value="MORN"/>
    <property type="match status" value="3"/>
</dbReference>
<feature type="domain" description="Endonuclease/exonuclease/phosphatase" evidence="8">
    <location>
        <begin position="101"/>
        <end position="192"/>
    </location>
</feature>
<proteinExistence type="predicted"/>
<evidence type="ECO:0000256" key="6">
    <source>
        <dbReference type="ARBA" id="ARBA00038723"/>
    </source>
</evidence>
<name>A0A803JLE9_XENTR</name>
<keyword evidence="3" id="KW-0677">Repeat</keyword>
<dbReference type="Pfam" id="PF14529">
    <property type="entry name" value="Exo_endo_phos_2"/>
    <property type="match status" value="1"/>
</dbReference>
<evidence type="ECO:0000256" key="3">
    <source>
        <dbReference type="ARBA" id="ARBA00022737"/>
    </source>
</evidence>
<evidence type="ECO:0000313" key="9">
    <source>
        <dbReference type="Ensembl" id="ENSXETP00000108770"/>
    </source>
</evidence>
<dbReference type="SUPFAM" id="SSF56219">
    <property type="entry name" value="DNase I-like"/>
    <property type="match status" value="1"/>
</dbReference>
<reference evidence="9" key="2">
    <citation type="submission" date="2021-03" db="UniProtKB">
        <authorList>
            <consortium name="Ensembl"/>
        </authorList>
    </citation>
    <scope>IDENTIFICATION</scope>
</reference>
<dbReference type="InterPro" id="IPR005135">
    <property type="entry name" value="Endo/exonuclease/phosphatase"/>
</dbReference>
<dbReference type="InterPro" id="IPR036691">
    <property type="entry name" value="Endo/exonu/phosph_ase_sf"/>
</dbReference>
<dbReference type="Ensembl" id="ENSXETT00000117310">
    <property type="protein sequence ID" value="ENSXETP00000108770"/>
    <property type="gene ID" value="ENSXETG00000036245"/>
</dbReference>
<dbReference type="Gene3D" id="3.60.10.10">
    <property type="entry name" value="Endonuclease/exonuclease/phosphatase"/>
    <property type="match status" value="1"/>
</dbReference>
<dbReference type="InParanoid" id="A0A803JLE9"/>
<reference evidence="9" key="1">
    <citation type="journal article" date="2010" name="Science">
        <title>The genome of the Western clawed frog Xenopus tropicalis.</title>
        <authorList>
            <person name="Hellsten U."/>
            <person name="Harland R.M."/>
            <person name="Gilchrist M.J."/>
            <person name="Hendrix D."/>
            <person name="Jurka J."/>
            <person name="Kapitonov V."/>
            <person name="Ovcharenko I."/>
            <person name="Putnam N.H."/>
            <person name="Shu S."/>
            <person name="Taher L."/>
            <person name="Blitz I.L."/>
            <person name="Blumberg B."/>
            <person name="Dichmann D.S."/>
            <person name="Dubchak I."/>
            <person name="Amaya E."/>
            <person name="Detter J.C."/>
            <person name="Fletcher R."/>
            <person name="Gerhard D.S."/>
            <person name="Goodstein D."/>
            <person name="Graves T."/>
            <person name="Grigoriev I.V."/>
            <person name="Grimwood J."/>
            <person name="Kawashima T."/>
            <person name="Lindquist E."/>
            <person name="Lucas S.M."/>
            <person name="Mead P.E."/>
            <person name="Mitros T."/>
            <person name="Ogino H."/>
            <person name="Ohta Y."/>
            <person name="Poliakov A.V."/>
            <person name="Pollet N."/>
            <person name="Robert J."/>
            <person name="Salamov A."/>
            <person name="Sater A.K."/>
            <person name="Schmutz J."/>
            <person name="Terry A."/>
            <person name="Vize P.D."/>
            <person name="Warren W.C."/>
            <person name="Wells D."/>
            <person name="Wills A."/>
            <person name="Wilson R.K."/>
            <person name="Zimmerman L.B."/>
            <person name="Zorn A.M."/>
            <person name="Grainger R."/>
            <person name="Grammer T."/>
            <person name="Khokha M.K."/>
            <person name="Richardson P.M."/>
            <person name="Rokhsar D.S."/>
        </authorList>
    </citation>
    <scope>NUCLEOTIDE SEQUENCE [LARGE SCALE GENOMIC DNA]</scope>
    <source>
        <strain evidence="9">Nigerian</strain>
    </source>
</reference>
<dbReference type="AlphaFoldDB" id="A0A803JLE9"/>
<sequence length="323" mass="36049">MLANGQSLSGKLGELQAIACIENYDLIGITETWWDEKCAWTMNLNGYTLFRRDREIKKGGGVCLYVKSDLKPCNKDVTNENVESRWVEISVGLKVTKKIIIGVCYKPPRIDEEEETQLLLQMEEASQLCQVFIMGDFNYPDIDWSNGVAKSEKASRFVNMLNDNFLFQAVQEPTRNDSILDLVISNNTELISNICVGRRHGIGQLLFADGSIYVGQFENGLFSGCGVLTFPDGSRYEGEFVQGKFQGTGVFTRYDNMKFEGEFKGGRVEGYGLLTYSDGSHGIPRNEGLFENNKLVKREKCQTAIQRALSASKAACSIAVNQA</sequence>
<evidence type="ECO:0000256" key="1">
    <source>
        <dbReference type="ARBA" id="ARBA00004495"/>
    </source>
</evidence>
<evidence type="ECO:0000256" key="7">
    <source>
        <dbReference type="ARBA" id="ARBA00039855"/>
    </source>
</evidence>
<dbReference type="GeneTree" id="ENSGT00730000111173"/>
<dbReference type="GO" id="GO:0003824">
    <property type="term" value="F:catalytic activity"/>
    <property type="evidence" value="ECO:0007669"/>
    <property type="project" value="InterPro"/>
</dbReference>
<dbReference type="Gene3D" id="2.20.110.10">
    <property type="entry name" value="Histone H3 K4-specific methyltransferase SET7/9 N-terminal domain"/>
    <property type="match status" value="2"/>
</dbReference>
<comment type="subcellular location">
    <subcellularLocation>
        <location evidence="1">Cell projection</location>
        <location evidence="1">Filopodium tip</location>
    </subcellularLocation>
    <subcellularLocation>
        <location evidence="2">Cell projection</location>
        <location evidence="2">Stereocilium</location>
    </subcellularLocation>
</comment>
<comment type="function">
    <text evidence="5">Plays a role in promoting axonal degeneration following neuronal injury by toxic insult or trauma.</text>
</comment>